<evidence type="ECO:0000313" key="1">
    <source>
        <dbReference type="EMBL" id="TWU01034.1"/>
    </source>
</evidence>
<organism evidence="1 2">
    <name type="scientific">Stieleria varia</name>
    <dbReference type="NCBI Taxonomy" id="2528005"/>
    <lineage>
        <taxon>Bacteria</taxon>
        <taxon>Pseudomonadati</taxon>
        <taxon>Planctomycetota</taxon>
        <taxon>Planctomycetia</taxon>
        <taxon>Pirellulales</taxon>
        <taxon>Pirellulaceae</taxon>
        <taxon>Stieleria</taxon>
    </lineage>
</organism>
<keyword evidence="2" id="KW-1185">Reference proteome</keyword>
<dbReference type="AlphaFoldDB" id="A0A5C6AS85"/>
<evidence type="ECO:0000313" key="2">
    <source>
        <dbReference type="Proteomes" id="UP000320176"/>
    </source>
</evidence>
<name>A0A5C6AS85_9BACT</name>
<sequence>MPCRVFELYSEFDCELEEFTSVAHIERHYAITDWSLLPTGSLHFQIYAEEAKGNINIQHIELNPKKCNGATTRYCCEGWGLIQLYLQSPRNGRLANSHSNHNSETRANKWAETYNRMGNPADWDWTAVNSFSRRLNRQIRKLAVAKQQSRVILPCAAGYMGVGTESEET</sequence>
<comment type="caution">
    <text evidence="1">The sequence shown here is derived from an EMBL/GenBank/DDBJ whole genome shotgun (WGS) entry which is preliminary data.</text>
</comment>
<gene>
    <name evidence="1" type="ORF">Pla52n_44050</name>
</gene>
<dbReference type="EMBL" id="SJPN01000005">
    <property type="protein sequence ID" value="TWU01034.1"/>
    <property type="molecule type" value="Genomic_DNA"/>
</dbReference>
<proteinExistence type="predicted"/>
<reference evidence="1 2" key="1">
    <citation type="submission" date="2019-02" db="EMBL/GenBank/DDBJ databases">
        <title>Deep-cultivation of Planctomycetes and their phenomic and genomic characterization uncovers novel biology.</title>
        <authorList>
            <person name="Wiegand S."/>
            <person name="Jogler M."/>
            <person name="Boedeker C."/>
            <person name="Pinto D."/>
            <person name="Vollmers J."/>
            <person name="Rivas-Marin E."/>
            <person name="Kohn T."/>
            <person name="Peeters S.H."/>
            <person name="Heuer A."/>
            <person name="Rast P."/>
            <person name="Oberbeckmann S."/>
            <person name="Bunk B."/>
            <person name="Jeske O."/>
            <person name="Meyerdierks A."/>
            <person name="Storesund J.E."/>
            <person name="Kallscheuer N."/>
            <person name="Luecker S."/>
            <person name="Lage O.M."/>
            <person name="Pohl T."/>
            <person name="Merkel B.J."/>
            <person name="Hornburger P."/>
            <person name="Mueller R.-W."/>
            <person name="Bruemmer F."/>
            <person name="Labrenz M."/>
            <person name="Spormann A.M."/>
            <person name="Op Den Camp H."/>
            <person name="Overmann J."/>
            <person name="Amann R."/>
            <person name="Jetten M.S.M."/>
            <person name="Mascher T."/>
            <person name="Medema M.H."/>
            <person name="Devos D.P."/>
            <person name="Kaster A.-K."/>
            <person name="Ovreas L."/>
            <person name="Rohde M."/>
            <person name="Galperin M.Y."/>
            <person name="Jogler C."/>
        </authorList>
    </citation>
    <scope>NUCLEOTIDE SEQUENCE [LARGE SCALE GENOMIC DNA]</scope>
    <source>
        <strain evidence="1 2">Pla52n</strain>
    </source>
</reference>
<protein>
    <submittedName>
        <fullName evidence="1">Uncharacterized protein</fullName>
    </submittedName>
</protein>
<dbReference type="Proteomes" id="UP000320176">
    <property type="component" value="Unassembled WGS sequence"/>
</dbReference>
<accession>A0A5C6AS85</accession>